<name>A0A2U2MVU9_9GAMM</name>
<dbReference type="OrthoDB" id="9799147at2"/>
<dbReference type="InterPro" id="IPR000182">
    <property type="entry name" value="GNAT_dom"/>
</dbReference>
<sequence>MRIVALARESHKQGRTAFHCGRPKLDDWLARRATQYRKNDLAQTYLLIDDAREPPKVAGFYALSSASIQPDDWPADLRGPRGKNHPLPVILLGQLAVDRGYAGRGYASDLLVDALHRAALVGEQIGTAAVIVDALDQSAVQFYKHHGFQPLPSHPLRLLRPLKSIRDLLEL</sequence>
<keyword evidence="3" id="KW-1277">Toxin-antitoxin system</keyword>
<organism evidence="8 9">
    <name type="scientific">Sediminicurvatus halobius</name>
    <dbReference type="NCBI Taxonomy" id="2182432"/>
    <lineage>
        <taxon>Bacteria</taxon>
        <taxon>Pseudomonadati</taxon>
        <taxon>Pseudomonadota</taxon>
        <taxon>Gammaproteobacteria</taxon>
        <taxon>Chromatiales</taxon>
        <taxon>Ectothiorhodospiraceae</taxon>
        <taxon>Sediminicurvatus</taxon>
    </lineage>
</organism>
<dbReference type="PANTHER" id="PTHR36449">
    <property type="entry name" value="ACETYLTRANSFERASE-RELATED"/>
    <property type="match status" value="1"/>
</dbReference>
<evidence type="ECO:0000256" key="5">
    <source>
        <dbReference type="ARBA" id="ARBA00023315"/>
    </source>
</evidence>
<dbReference type="SUPFAM" id="SSF55729">
    <property type="entry name" value="Acyl-CoA N-acyltransferases (Nat)"/>
    <property type="match status" value="1"/>
</dbReference>
<dbReference type="GO" id="GO:0016747">
    <property type="term" value="F:acyltransferase activity, transferring groups other than amino-acyl groups"/>
    <property type="evidence" value="ECO:0007669"/>
    <property type="project" value="InterPro"/>
</dbReference>
<dbReference type="EMBL" id="QFFI01000059">
    <property type="protein sequence ID" value="PWG60980.1"/>
    <property type="molecule type" value="Genomic_DNA"/>
</dbReference>
<dbReference type="PANTHER" id="PTHR36449:SF1">
    <property type="entry name" value="ACETYLTRANSFERASE"/>
    <property type="match status" value="1"/>
</dbReference>
<dbReference type="RefSeq" id="WP_109680368.1">
    <property type="nucleotide sequence ID" value="NZ_CP086615.1"/>
</dbReference>
<evidence type="ECO:0000256" key="1">
    <source>
        <dbReference type="ARBA" id="ARBA00009342"/>
    </source>
</evidence>
<reference evidence="8 9" key="1">
    <citation type="submission" date="2018-05" db="EMBL/GenBank/DDBJ databases">
        <title>Spiribacter halobius sp. nov., a moderately halophilic bacterium isolated from marine solar saltern.</title>
        <authorList>
            <person name="Zheng W.-S."/>
            <person name="Lu D.-C."/>
            <person name="Du Z.-J."/>
        </authorList>
    </citation>
    <scope>NUCLEOTIDE SEQUENCE [LARGE SCALE GENOMIC DNA]</scope>
    <source>
        <strain evidence="8 9">E85</strain>
    </source>
</reference>
<gene>
    <name evidence="8" type="ORF">DEM34_18855</name>
</gene>
<dbReference type="Pfam" id="PF13508">
    <property type="entry name" value="Acetyltransf_7"/>
    <property type="match status" value="1"/>
</dbReference>
<evidence type="ECO:0000256" key="3">
    <source>
        <dbReference type="ARBA" id="ARBA00022649"/>
    </source>
</evidence>
<keyword evidence="4 8" id="KW-0808">Transferase</keyword>
<evidence type="ECO:0000256" key="4">
    <source>
        <dbReference type="ARBA" id="ARBA00022679"/>
    </source>
</evidence>
<evidence type="ECO:0000313" key="8">
    <source>
        <dbReference type="EMBL" id="PWG60980.1"/>
    </source>
</evidence>
<dbReference type="InterPro" id="IPR016181">
    <property type="entry name" value="Acyl_CoA_acyltransferase"/>
</dbReference>
<protein>
    <submittedName>
        <fullName evidence="8">N-acetyltransferase</fullName>
    </submittedName>
</protein>
<accession>A0A2U2MVU9</accession>
<dbReference type="Gene3D" id="3.40.630.30">
    <property type="match status" value="1"/>
</dbReference>
<feature type="domain" description="N-acetyltransferase" evidence="7">
    <location>
        <begin position="90"/>
        <end position="150"/>
    </location>
</feature>
<keyword evidence="2" id="KW-0678">Repressor</keyword>
<comment type="similarity">
    <text evidence="1">Belongs to the acetyltransferase family. GNAT subfamily.</text>
</comment>
<dbReference type="Proteomes" id="UP000245474">
    <property type="component" value="Unassembled WGS sequence"/>
</dbReference>
<keyword evidence="5" id="KW-0012">Acyltransferase</keyword>
<evidence type="ECO:0000256" key="2">
    <source>
        <dbReference type="ARBA" id="ARBA00022491"/>
    </source>
</evidence>
<comment type="catalytic activity">
    <reaction evidence="6">
        <text>glycyl-tRNA(Gly) + acetyl-CoA = N-acetylglycyl-tRNA(Gly) + CoA + H(+)</text>
        <dbReference type="Rhea" id="RHEA:81867"/>
        <dbReference type="Rhea" id="RHEA-COMP:9683"/>
        <dbReference type="Rhea" id="RHEA-COMP:19766"/>
        <dbReference type="ChEBI" id="CHEBI:15378"/>
        <dbReference type="ChEBI" id="CHEBI:57287"/>
        <dbReference type="ChEBI" id="CHEBI:57288"/>
        <dbReference type="ChEBI" id="CHEBI:78522"/>
        <dbReference type="ChEBI" id="CHEBI:232036"/>
    </reaction>
</comment>
<evidence type="ECO:0000259" key="7">
    <source>
        <dbReference type="Pfam" id="PF13508"/>
    </source>
</evidence>
<evidence type="ECO:0000256" key="6">
    <source>
        <dbReference type="ARBA" id="ARBA00049880"/>
    </source>
</evidence>
<comment type="caution">
    <text evidence="8">The sequence shown here is derived from an EMBL/GenBank/DDBJ whole genome shotgun (WGS) entry which is preliminary data.</text>
</comment>
<proteinExistence type="inferred from homology"/>
<keyword evidence="9" id="KW-1185">Reference proteome</keyword>
<evidence type="ECO:0000313" key="9">
    <source>
        <dbReference type="Proteomes" id="UP000245474"/>
    </source>
</evidence>
<dbReference type="AlphaFoldDB" id="A0A2U2MVU9"/>